<dbReference type="SUPFAM" id="SSF46689">
    <property type="entry name" value="Homeodomain-like"/>
    <property type="match status" value="2"/>
</dbReference>
<sequence length="277" mass="31658">MPDSYKHSYKTGENFLNSLTVYNVGYQKCEPEYQWGPGVRDHYCIHHILSGSGYYSTGASACRLSAGDTFILYPGVELQYQADSEEPWEYAWAGFMGSDAASIIRNTDFTKDKPYILKGKIPGNRIQDGLERIYLVKGNTYEASVAMTGALYSLLSVFMHYAQRREAEKDIRLTYVEKAESYIVTNYSYPVTVEDVAAYVGISRSHLFRSFQDHMGKSPKEYLTEYRIKQACRLLKETDLSVSAIAYSVGFENNLYFSKAFKKQKGLSPSDYRRFHL</sequence>
<evidence type="ECO:0000256" key="3">
    <source>
        <dbReference type="ARBA" id="ARBA00023163"/>
    </source>
</evidence>
<dbReference type="GO" id="GO:0043565">
    <property type="term" value="F:sequence-specific DNA binding"/>
    <property type="evidence" value="ECO:0007669"/>
    <property type="project" value="InterPro"/>
</dbReference>
<gene>
    <name evidence="5" type="ORF">H9798_03130</name>
</gene>
<dbReference type="InterPro" id="IPR037923">
    <property type="entry name" value="HTH-like"/>
</dbReference>
<dbReference type="Proteomes" id="UP000824223">
    <property type="component" value="Unassembled WGS sequence"/>
</dbReference>
<dbReference type="InterPro" id="IPR003313">
    <property type="entry name" value="AraC-bd"/>
</dbReference>
<evidence type="ECO:0000256" key="1">
    <source>
        <dbReference type="ARBA" id="ARBA00023015"/>
    </source>
</evidence>
<evidence type="ECO:0000256" key="2">
    <source>
        <dbReference type="ARBA" id="ARBA00023125"/>
    </source>
</evidence>
<dbReference type="PROSITE" id="PS00041">
    <property type="entry name" value="HTH_ARAC_FAMILY_1"/>
    <property type="match status" value="1"/>
</dbReference>
<dbReference type="Gene3D" id="2.60.120.280">
    <property type="entry name" value="Regulatory protein AraC"/>
    <property type="match status" value="1"/>
</dbReference>
<evidence type="ECO:0000259" key="4">
    <source>
        <dbReference type="PROSITE" id="PS01124"/>
    </source>
</evidence>
<proteinExistence type="predicted"/>
<dbReference type="InterPro" id="IPR018062">
    <property type="entry name" value="HTH_AraC-typ_CS"/>
</dbReference>
<dbReference type="AlphaFoldDB" id="A0A9D2H9R9"/>
<dbReference type="InterPro" id="IPR018060">
    <property type="entry name" value="HTH_AraC"/>
</dbReference>
<comment type="caution">
    <text evidence="5">The sequence shown here is derived from an EMBL/GenBank/DDBJ whole genome shotgun (WGS) entry which is preliminary data.</text>
</comment>
<dbReference type="SUPFAM" id="SSF51215">
    <property type="entry name" value="Regulatory protein AraC"/>
    <property type="match status" value="1"/>
</dbReference>
<dbReference type="EMBL" id="DXAK01000012">
    <property type="protein sequence ID" value="HJA06130.1"/>
    <property type="molecule type" value="Genomic_DNA"/>
</dbReference>
<name>A0A9D2H9R9_9FIRM</name>
<dbReference type="Gene3D" id="1.10.10.60">
    <property type="entry name" value="Homeodomain-like"/>
    <property type="match status" value="2"/>
</dbReference>
<keyword evidence="1" id="KW-0805">Transcription regulation</keyword>
<evidence type="ECO:0000313" key="5">
    <source>
        <dbReference type="EMBL" id="HJA06130.1"/>
    </source>
</evidence>
<dbReference type="PANTHER" id="PTHR43280:SF2">
    <property type="entry name" value="HTH-TYPE TRANSCRIPTIONAL REGULATOR EXSA"/>
    <property type="match status" value="1"/>
</dbReference>
<dbReference type="SMART" id="SM00342">
    <property type="entry name" value="HTH_ARAC"/>
    <property type="match status" value="1"/>
</dbReference>
<dbReference type="CDD" id="cd06986">
    <property type="entry name" value="cupin_MmsR-like_N"/>
    <property type="match status" value="1"/>
</dbReference>
<dbReference type="Pfam" id="PF02311">
    <property type="entry name" value="AraC_binding"/>
    <property type="match status" value="1"/>
</dbReference>
<dbReference type="InterPro" id="IPR020449">
    <property type="entry name" value="Tscrpt_reg_AraC-type_HTH"/>
</dbReference>
<dbReference type="Pfam" id="PF12833">
    <property type="entry name" value="HTH_18"/>
    <property type="match status" value="1"/>
</dbReference>
<keyword evidence="2" id="KW-0238">DNA-binding</keyword>
<keyword evidence="3" id="KW-0804">Transcription</keyword>
<protein>
    <submittedName>
        <fullName evidence="5">AraC family transcriptional regulator</fullName>
    </submittedName>
</protein>
<evidence type="ECO:0000313" key="6">
    <source>
        <dbReference type="Proteomes" id="UP000824223"/>
    </source>
</evidence>
<reference evidence="5" key="1">
    <citation type="journal article" date="2021" name="PeerJ">
        <title>Extensive microbial diversity within the chicken gut microbiome revealed by metagenomics and culture.</title>
        <authorList>
            <person name="Gilroy R."/>
            <person name="Ravi A."/>
            <person name="Getino M."/>
            <person name="Pursley I."/>
            <person name="Horton D.L."/>
            <person name="Alikhan N.F."/>
            <person name="Baker D."/>
            <person name="Gharbi K."/>
            <person name="Hall N."/>
            <person name="Watson M."/>
            <person name="Adriaenssens E.M."/>
            <person name="Foster-Nyarko E."/>
            <person name="Jarju S."/>
            <person name="Secka A."/>
            <person name="Antonio M."/>
            <person name="Oren A."/>
            <person name="Chaudhuri R.R."/>
            <person name="La Ragione R."/>
            <person name="Hildebrand F."/>
            <person name="Pallen M.J."/>
        </authorList>
    </citation>
    <scope>NUCLEOTIDE SEQUENCE</scope>
    <source>
        <strain evidence="5">ChiSjej2B20-11307</strain>
    </source>
</reference>
<accession>A0A9D2H9R9</accession>
<dbReference type="PRINTS" id="PR00032">
    <property type="entry name" value="HTHARAC"/>
</dbReference>
<organism evidence="5 6">
    <name type="scientific">Candidatus Mediterraneibacter pullicola</name>
    <dbReference type="NCBI Taxonomy" id="2838682"/>
    <lineage>
        <taxon>Bacteria</taxon>
        <taxon>Bacillati</taxon>
        <taxon>Bacillota</taxon>
        <taxon>Clostridia</taxon>
        <taxon>Lachnospirales</taxon>
        <taxon>Lachnospiraceae</taxon>
        <taxon>Mediterraneibacter</taxon>
    </lineage>
</organism>
<reference evidence="5" key="2">
    <citation type="submission" date="2021-04" db="EMBL/GenBank/DDBJ databases">
        <authorList>
            <person name="Gilroy R."/>
        </authorList>
    </citation>
    <scope>NUCLEOTIDE SEQUENCE</scope>
    <source>
        <strain evidence="5">ChiSjej2B20-11307</strain>
    </source>
</reference>
<dbReference type="GO" id="GO:0003700">
    <property type="term" value="F:DNA-binding transcription factor activity"/>
    <property type="evidence" value="ECO:0007669"/>
    <property type="project" value="InterPro"/>
</dbReference>
<feature type="domain" description="HTH araC/xylS-type" evidence="4">
    <location>
        <begin position="177"/>
        <end position="275"/>
    </location>
</feature>
<dbReference type="InterPro" id="IPR009057">
    <property type="entry name" value="Homeodomain-like_sf"/>
</dbReference>
<dbReference type="PROSITE" id="PS01124">
    <property type="entry name" value="HTH_ARAC_FAMILY_2"/>
    <property type="match status" value="1"/>
</dbReference>
<dbReference type="PANTHER" id="PTHR43280">
    <property type="entry name" value="ARAC-FAMILY TRANSCRIPTIONAL REGULATOR"/>
    <property type="match status" value="1"/>
</dbReference>